<dbReference type="EMBL" id="JAPWDV010000001">
    <property type="protein sequence ID" value="KAJ6224818.1"/>
    <property type="molecule type" value="Genomic_DNA"/>
</dbReference>
<comment type="caution">
    <text evidence="2">The sequence shown here is derived from an EMBL/GenBank/DDBJ whole genome shotgun (WGS) entry which is preliminary data.</text>
</comment>
<sequence>MVVAEETNDNDLNESSNDRLPGNATNFWTMKDGQFIGLFNSAKNYTYVPGQIFNRMRERTQARFSKITDMYQRMRERMQNRTVSLLDRILGAFDRQRDKSGNETNREMFSNIRTVLEALRNTIQGMVESNRRGPIKWNKEDKLDDELERESPIDTNSIKDLNLALKKLDKATRDKYENL</sequence>
<reference evidence="2" key="1">
    <citation type="submission" date="2022-12" db="EMBL/GenBank/DDBJ databases">
        <title>Genome assemblies of Blomia tropicalis.</title>
        <authorList>
            <person name="Cui Y."/>
        </authorList>
    </citation>
    <scope>NUCLEOTIDE SEQUENCE</scope>
    <source>
        <tissue evidence="2">Adult mites</tissue>
    </source>
</reference>
<accession>A0A9Q0MGR8</accession>
<dbReference type="AlphaFoldDB" id="A0A9Q0MGR8"/>
<feature type="region of interest" description="Disordered" evidence="1">
    <location>
        <begin position="1"/>
        <end position="20"/>
    </location>
</feature>
<organism evidence="2 3">
    <name type="scientific">Blomia tropicalis</name>
    <name type="common">Mite</name>
    <dbReference type="NCBI Taxonomy" id="40697"/>
    <lineage>
        <taxon>Eukaryota</taxon>
        <taxon>Metazoa</taxon>
        <taxon>Ecdysozoa</taxon>
        <taxon>Arthropoda</taxon>
        <taxon>Chelicerata</taxon>
        <taxon>Arachnida</taxon>
        <taxon>Acari</taxon>
        <taxon>Acariformes</taxon>
        <taxon>Sarcoptiformes</taxon>
        <taxon>Astigmata</taxon>
        <taxon>Glycyphagoidea</taxon>
        <taxon>Echimyopodidae</taxon>
        <taxon>Blomia</taxon>
    </lineage>
</organism>
<dbReference type="Proteomes" id="UP001142055">
    <property type="component" value="Chromosome 1"/>
</dbReference>
<protein>
    <submittedName>
        <fullName evidence="2">Uncharacterized protein</fullName>
    </submittedName>
</protein>
<evidence type="ECO:0000313" key="3">
    <source>
        <dbReference type="Proteomes" id="UP001142055"/>
    </source>
</evidence>
<name>A0A9Q0MGR8_BLOTA</name>
<feature type="compositionally biased region" description="Acidic residues" evidence="1">
    <location>
        <begin position="1"/>
        <end position="12"/>
    </location>
</feature>
<evidence type="ECO:0000256" key="1">
    <source>
        <dbReference type="SAM" id="MobiDB-lite"/>
    </source>
</evidence>
<gene>
    <name evidence="2" type="ORF">RDWZM_003363</name>
</gene>
<keyword evidence="3" id="KW-1185">Reference proteome</keyword>
<evidence type="ECO:0000313" key="2">
    <source>
        <dbReference type="EMBL" id="KAJ6224818.1"/>
    </source>
</evidence>
<proteinExistence type="predicted"/>